<dbReference type="EMBL" id="UYRR01000235">
    <property type="protein sequence ID" value="VDK17670.1"/>
    <property type="molecule type" value="Genomic_DNA"/>
</dbReference>
<protein>
    <submittedName>
        <fullName evidence="4">7TM_GPCR_Srx domain-containing protein</fullName>
    </submittedName>
</protein>
<evidence type="ECO:0000313" key="3">
    <source>
        <dbReference type="Proteomes" id="UP000267096"/>
    </source>
</evidence>
<evidence type="ECO:0000256" key="1">
    <source>
        <dbReference type="SAM" id="Phobius"/>
    </source>
</evidence>
<dbReference type="OrthoDB" id="5903585at2759"/>
<reference evidence="4" key="1">
    <citation type="submission" date="2017-02" db="UniProtKB">
        <authorList>
            <consortium name="WormBaseParasite"/>
        </authorList>
    </citation>
    <scope>IDENTIFICATION</scope>
</reference>
<feature type="transmembrane region" description="Helical" evidence="1">
    <location>
        <begin position="26"/>
        <end position="49"/>
    </location>
</feature>
<proteinExistence type="predicted"/>
<gene>
    <name evidence="2" type="ORF">ASIM_LOCUS400</name>
</gene>
<reference evidence="2 3" key="2">
    <citation type="submission" date="2018-11" db="EMBL/GenBank/DDBJ databases">
        <authorList>
            <consortium name="Pathogen Informatics"/>
        </authorList>
    </citation>
    <scope>NUCLEOTIDE SEQUENCE [LARGE SCALE GENOMIC DNA]</scope>
</reference>
<organism evidence="4">
    <name type="scientific">Anisakis simplex</name>
    <name type="common">Herring worm</name>
    <dbReference type="NCBI Taxonomy" id="6269"/>
    <lineage>
        <taxon>Eukaryota</taxon>
        <taxon>Metazoa</taxon>
        <taxon>Ecdysozoa</taxon>
        <taxon>Nematoda</taxon>
        <taxon>Chromadorea</taxon>
        <taxon>Rhabditida</taxon>
        <taxon>Spirurina</taxon>
        <taxon>Ascaridomorpha</taxon>
        <taxon>Ascaridoidea</taxon>
        <taxon>Anisakidae</taxon>
        <taxon>Anisakis</taxon>
        <taxon>Anisakis simplex complex</taxon>
    </lineage>
</organism>
<keyword evidence="1" id="KW-0812">Transmembrane</keyword>
<keyword evidence="1" id="KW-1133">Transmembrane helix</keyword>
<name>A0A0M3IZ17_ANISI</name>
<sequence length="126" mass="14130">MSSFGSDYHPSVDTNSSAIQRGLRPIFFVFAFQGLLLVVTNGTLSYVIAKHSILRRRYTVQLAEITINAIMGVGLSTAGIGRIIITFVEPVDNYSKSRRYCMLMPWNILAAWCVLRNVHVLNLHIT</sequence>
<feature type="transmembrane region" description="Helical" evidence="1">
    <location>
        <begin position="69"/>
        <end position="88"/>
    </location>
</feature>
<dbReference type="AlphaFoldDB" id="A0A0M3IZ17"/>
<accession>A0A0M3IZ17</accession>
<evidence type="ECO:0000313" key="4">
    <source>
        <dbReference type="WBParaSite" id="ASIM_0000049701-mRNA-1"/>
    </source>
</evidence>
<dbReference type="WBParaSite" id="ASIM_0000049701-mRNA-1">
    <property type="protein sequence ID" value="ASIM_0000049701-mRNA-1"/>
    <property type="gene ID" value="ASIM_0000049701"/>
</dbReference>
<feature type="transmembrane region" description="Helical" evidence="1">
    <location>
        <begin position="100"/>
        <end position="118"/>
    </location>
</feature>
<keyword evidence="1" id="KW-0472">Membrane</keyword>
<evidence type="ECO:0000313" key="2">
    <source>
        <dbReference type="EMBL" id="VDK17670.1"/>
    </source>
</evidence>
<keyword evidence="3" id="KW-1185">Reference proteome</keyword>
<dbReference type="Proteomes" id="UP000267096">
    <property type="component" value="Unassembled WGS sequence"/>
</dbReference>